<feature type="domain" description="FtsK" evidence="6">
    <location>
        <begin position="1150"/>
        <end position="1354"/>
    </location>
</feature>
<keyword evidence="5" id="KW-0812">Transmembrane</keyword>
<reference evidence="7 8" key="1">
    <citation type="submission" date="2016-01" db="EMBL/GenBank/DDBJ databases">
        <title>The new phylogeny of the genus Mycobacterium.</title>
        <authorList>
            <person name="Tarcisio F."/>
            <person name="Conor M."/>
            <person name="Antonella G."/>
            <person name="Elisabetta G."/>
            <person name="Giulia F.S."/>
            <person name="Sara T."/>
            <person name="Anna F."/>
            <person name="Clotilde B."/>
            <person name="Roberto B."/>
            <person name="Veronica D.S."/>
            <person name="Fabio R."/>
            <person name="Monica P."/>
            <person name="Olivier J."/>
            <person name="Enrico T."/>
            <person name="Nicola S."/>
        </authorList>
    </citation>
    <scope>NUCLEOTIDE SEQUENCE [LARGE SCALE GENOMIC DNA]</scope>
    <source>
        <strain evidence="7 8">DSM 45394</strain>
    </source>
</reference>
<dbReference type="PROSITE" id="PS50901">
    <property type="entry name" value="FTSK"/>
    <property type="match status" value="3"/>
</dbReference>
<dbReference type="RefSeq" id="WP_085266158.1">
    <property type="nucleotide sequence ID" value="NZ_LQPG01000035.1"/>
</dbReference>
<dbReference type="PANTHER" id="PTHR22683">
    <property type="entry name" value="SPORULATION PROTEIN RELATED"/>
    <property type="match status" value="1"/>
</dbReference>
<dbReference type="GO" id="GO:0003677">
    <property type="term" value="F:DNA binding"/>
    <property type="evidence" value="ECO:0007669"/>
    <property type="project" value="InterPro"/>
</dbReference>
<evidence type="ECO:0000256" key="1">
    <source>
        <dbReference type="ARBA" id="ARBA00022741"/>
    </source>
</evidence>
<name>A0A1X1YBN6_9MYCO</name>
<evidence type="ECO:0000313" key="7">
    <source>
        <dbReference type="EMBL" id="ORW08518.1"/>
    </source>
</evidence>
<keyword evidence="1 3" id="KW-0547">Nucleotide-binding</keyword>
<keyword evidence="5" id="KW-1133">Transmembrane helix</keyword>
<dbReference type="Pfam" id="PF01580">
    <property type="entry name" value="FtsK_SpoIIIE"/>
    <property type="match status" value="3"/>
</dbReference>
<evidence type="ECO:0000256" key="3">
    <source>
        <dbReference type="PROSITE-ProRule" id="PRU00289"/>
    </source>
</evidence>
<keyword evidence="8" id="KW-1185">Reference proteome</keyword>
<feature type="binding site" evidence="3">
    <location>
        <begin position="496"/>
        <end position="503"/>
    </location>
    <ligand>
        <name>ATP</name>
        <dbReference type="ChEBI" id="CHEBI:30616"/>
    </ligand>
</feature>
<dbReference type="SMART" id="SM00382">
    <property type="entry name" value="AAA"/>
    <property type="match status" value="3"/>
</dbReference>
<feature type="binding site" evidence="3">
    <location>
        <begin position="855"/>
        <end position="862"/>
    </location>
    <ligand>
        <name>ATP</name>
        <dbReference type="ChEBI" id="CHEBI:30616"/>
    </ligand>
</feature>
<dbReference type="STRING" id="1108812.AWC16_19155"/>
<dbReference type="InterPro" id="IPR003593">
    <property type="entry name" value="AAA+_ATPase"/>
</dbReference>
<accession>A0A1X1YBN6</accession>
<dbReference type="PANTHER" id="PTHR22683:SF1">
    <property type="entry name" value="TYPE VII SECRETION SYSTEM PROTEIN ESSC"/>
    <property type="match status" value="1"/>
</dbReference>
<proteinExistence type="predicted"/>
<evidence type="ECO:0000313" key="8">
    <source>
        <dbReference type="Proteomes" id="UP000193866"/>
    </source>
</evidence>
<dbReference type="InterPro" id="IPR027417">
    <property type="entry name" value="P-loop_NTPase"/>
</dbReference>
<gene>
    <name evidence="7" type="ORF">AWC16_19155</name>
</gene>
<feature type="domain" description="FtsK" evidence="6">
    <location>
        <begin position="837"/>
        <end position="1028"/>
    </location>
</feature>
<dbReference type="OrthoDB" id="9807790at2"/>
<comment type="caution">
    <text evidence="7">The sequence shown here is derived from an EMBL/GenBank/DDBJ whole genome shotgun (WGS) entry which is preliminary data.</text>
</comment>
<feature type="domain" description="FtsK" evidence="6">
    <location>
        <begin position="472"/>
        <end position="673"/>
    </location>
</feature>
<protein>
    <recommendedName>
        <fullName evidence="6">FtsK domain-containing protein</fullName>
    </recommendedName>
</protein>
<keyword evidence="2 3" id="KW-0067">ATP-binding</keyword>
<dbReference type="SUPFAM" id="SSF52540">
    <property type="entry name" value="P-loop containing nucleoside triphosphate hydrolases"/>
    <property type="match status" value="3"/>
</dbReference>
<keyword evidence="5" id="KW-0472">Membrane</keyword>
<evidence type="ECO:0000259" key="6">
    <source>
        <dbReference type="PROSITE" id="PS50901"/>
    </source>
</evidence>
<dbReference type="InterPro" id="IPR002543">
    <property type="entry name" value="FtsK_dom"/>
</dbReference>
<feature type="region of interest" description="Disordered" evidence="4">
    <location>
        <begin position="1"/>
        <end position="29"/>
    </location>
</feature>
<evidence type="ECO:0000256" key="2">
    <source>
        <dbReference type="ARBA" id="ARBA00022840"/>
    </source>
</evidence>
<dbReference type="EMBL" id="LQPG01000035">
    <property type="protein sequence ID" value="ORW08518.1"/>
    <property type="molecule type" value="Genomic_DNA"/>
</dbReference>
<dbReference type="GO" id="GO:0005524">
    <property type="term" value="F:ATP binding"/>
    <property type="evidence" value="ECO:0007669"/>
    <property type="project" value="UniProtKB-UniRule"/>
</dbReference>
<feature type="transmembrane region" description="Helical" evidence="5">
    <location>
        <begin position="37"/>
        <end position="58"/>
    </location>
</feature>
<dbReference type="Gene3D" id="3.40.50.300">
    <property type="entry name" value="P-loop containing nucleotide triphosphate hydrolases"/>
    <property type="match status" value="3"/>
</dbReference>
<organism evidence="7 8">
    <name type="scientific">Mycolicibacter longobardus</name>
    <dbReference type="NCBI Taxonomy" id="1108812"/>
    <lineage>
        <taxon>Bacteria</taxon>
        <taxon>Bacillati</taxon>
        <taxon>Actinomycetota</taxon>
        <taxon>Actinomycetes</taxon>
        <taxon>Mycobacteriales</taxon>
        <taxon>Mycobacteriaceae</taxon>
        <taxon>Mycolicibacter</taxon>
    </lineage>
</organism>
<evidence type="ECO:0000256" key="5">
    <source>
        <dbReference type="SAM" id="Phobius"/>
    </source>
</evidence>
<evidence type="ECO:0000256" key="4">
    <source>
        <dbReference type="SAM" id="MobiDB-lite"/>
    </source>
</evidence>
<feature type="binding site" evidence="3">
    <location>
        <begin position="1177"/>
        <end position="1184"/>
    </location>
    <ligand>
        <name>ATP</name>
        <dbReference type="ChEBI" id="CHEBI:30616"/>
    </ligand>
</feature>
<sequence length="1398" mass="154041">MATTTIKTPPRQIPELSNATIDVPPPDPLPEQKKGPLILRLAPLLIVGIMLLFVVMMFATGAGQMSPRMLMMPLGMMMMSMAYLGTGGHGGGPMTDIDSTRSNYQLKLREQRTIAHHVGEGIHRLHTMTYPHPLMLASRAGLPGMWSIRPGDSKLLPGKQEKDAPEALRAWLTSRIGVGITKLLPSIVEPGTEIPERLEPVTAGAFRRFLRTQKFITNCPLGISLAEQEAYSFRGDPAATPEAAAKSVANTLALGRAMVCSLAYNHSPNDLAIGIICEAGVRSQWDWMKWLPNNQDPRRNDKAGSARYAWESVAEFVADTGSSASEGTHLIVFVDTPSHDVSLPPGWTRAQTTFVVLNAPSESLTNKQGRFHVSANGEFATPRQMRLAHADALSVTQARVIAQKMSRFRPPNWSRDDRGGDVEVSGTKQSYFDVLGIKDLETWDPRAQWEANAIDSHFEIPVGFVHDGKSVTSEVFKMDFAEASLRGTGPHGVIQGMTGSGKSFLLMGLVGSLCTTFGPDKINLILMDFKGGTAFRRFERMPHVTANISNLDNAADLVARTGVVLEGEIRRRELLMDEYDCKDIVEYRKKRAKNPDKFPPLPELFVIMDEFREYMQMNPDVLRVFIRIGTVGRGWGIHVWPCSQVVDMTLLRDLQNHITFGISLRASDTGSSRGVIGTDEAASLPMGEGQAIALRKTRKNPDDPERVRFQGFNVEQPYIAPTREAAKRHEAASRGAGRKDRLSDFTLQNAFSSHEDVESDAKRGEVAPIVGDLDDLPKMKDALIDRIGQFQDIKALQLWQPTLRGPISYADVKVAPAGSQRLEFQIGITDAPFEHARVPYVIRPEDSGAHIRIVGQAGSGRSTAVEAIIGGAAQAYSPQFCSFYIIDYSGAKLSEMAEMPNVGGYTQKIDEDAINRFIGEFFRVLAIREREFGRRRVATLDDYFADRAKAPTEGDPYGHMFLVFDGFTGYLADNEGAKESLLRLLEGGARYGLHVVVTAQANAEIPMKMHRFFGTTIHLAVQDPNESFVTGATKAMVVGLPSDQPGRCIDFTRMLEARIVVPQFEAIEAIGEERGMAKYDNRANYSAGIGRFVAAMQARYPEPERRAVQVRPAPPKIDYQIIWDLYHGYAQQIAASTPQVPGRRFALDRHLPFAISTEDLRVITVPDHTSPHLLAVGDTKSGKTTLLRALINSVVQQFTPEEAQIVIIESRYDLLTEQEKLAENGYLMAYADKNSLPDAVAKVKEAIEPRFPSLDQGAQLSAEAVRNRSWYTGPEVFVFVDNVLSFTGAGFSVNSPLDPLLELMSRNDLGLHVYATGPAQGFGGMRQTNKLYKALGEANSTTLMLSGPAAEGTIWPNSGIKFALRRPGQAAVVDPMDMKPEVVQIGLARPWDEDNVQR</sequence>
<dbReference type="Proteomes" id="UP000193866">
    <property type="component" value="Unassembled WGS sequence"/>
</dbReference>
<dbReference type="InterPro" id="IPR050206">
    <property type="entry name" value="FtsK/SpoIIIE/SftA"/>
</dbReference>